<organism evidence="1 2">
    <name type="scientific">Ilyodon furcidens</name>
    <name type="common">goldbreast splitfin</name>
    <dbReference type="NCBI Taxonomy" id="33524"/>
    <lineage>
        <taxon>Eukaryota</taxon>
        <taxon>Metazoa</taxon>
        <taxon>Chordata</taxon>
        <taxon>Craniata</taxon>
        <taxon>Vertebrata</taxon>
        <taxon>Euteleostomi</taxon>
        <taxon>Actinopterygii</taxon>
        <taxon>Neopterygii</taxon>
        <taxon>Teleostei</taxon>
        <taxon>Neoteleostei</taxon>
        <taxon>Acanthomorphata</taxon>
        <taxon>Ovalentaria</taxon>
        <taxon>Atherinomorphae</taxon>
        <taxon>Cyprinodontiformes</taxon>
        <taxon>Goodeidae</taxon>
        <taxon>Ilyodon</taxon>
    </lineage>
</organism>
<dbReference type="EMBL" id="JAHRIQ010094048">
    <property type="protein sequence ID" value="MEQ2251851.1"/>
    <property type="molecule type" value="Genomic_DNA"/>
</dbReference>
<sequence>MFFTPSVENEEILLHKFKLTVQERRPVISELAKSPMVTLGELQRPYGRVARKKSLLKETHKKSHLHFVTSQQGASCGESKPVEEGAVARRSKLNILVYMLITIM</sequence>
<evidence type="ECO:0000313" key="2">
    <source>
        <dbReference type="Proteomes" id="UP001482620"/>
    </source>
</evidence>
<dbReference type="Proteomes" id="UP001482620">
    <property type="component" value="Unassembled WGS sequence"/>
</dbReference>
<keyword evidence="2" id="KW-1185">Reference proteome</keyword>
<comment type="caution">
    <text evidence="1">The sequence shown here is derived from an EMBL/GenBank/DDBJ whole genome shotgun (WGS) entry which is preliminary data.</text>
</comment>
<protein>
    <submittedName>
        <fullName evidence="1">Uncharacterized protein</fullName>
    </submittedName>
</protein>
<name>A0ABV0V397_9TELE</name>
<accession>A0ABV0V397</accession>
<reference evidence="1 2" key="1">
    <citation type="submission" date="2021-06" db="EMBL/GenBank/DDBJ databases">
        <authorList>
            <person name="Palmer J.M."/>
        </authorList>
    </citation>
    <scope>NUCLEOTIDE SEQUENCE [LARGE SCALE GENOMIC DNA]</scope>
    <source>
        <strain evidence="2">if_2019</strain>
        <tissue evidence="1">Muscle</tissue>
    </source>
</reference>
<gene>
    <name evidence="1" type="ORF">ILYODFUR_015518</name>
</gene>
<evidence type="ECO:0000313" key="1">
    <source>
        <dbReference type="EMBL" id="MEQ2251851.1"/>
    </source>
</evidence>
<proteinExistence type="predicted"/>